<evidence type="ECO:0000256" key="2">
    <source>
        <dbReference type="ARBA" id="ARBA00022837"/>
    </source>
</evidence>
<dbReference type="PROSITE" id="PS00018">
    <property type="entry name" value="EF_HAND_1"/>
    <property type="match status" value="2"/>
</dbReference>
<dbReference type="GO" id="GO:0043226">
    <property type="term" value="C:organelle"/>
    <property type="evidence" value="ECO:0007669"/>
    <property type="project" value="UniProtKB-ARBA"/>
</dbReference>
<sequence length="149" mass="16904">MWSKTAEKILILLFKEVFNLYDKDGDGTVDTSELATVLKSLGQDPTEAEIREMIKEVDEDGSGSIEFPEFLQLMASRMSEQDSEEEIAKAFQEFDSQGRGYITTEELREIMTNLGEKLSHAEVNEMIREADPQNTGRIDYNVTKVASRL</sequence>
<protein>
    <recommendedName>
        <fullName evidence="3">EF-hand domain-containing protein</fullName>
    </recommendedName>
</protein>
<organism evidence="4 5">
    <name type="scientific">Sinanodonta woodiana</name>
    <name type="common">Chinese pond mussel</name>
    <name type="synonym">Anodonta woodiana</name>
    <dbReference type="NCBI Taxonomy" id="1069815"/>
    <lineage>
        <taxon>Eukaryota</taxon>
        <taxon>Metazoa</taxon>
        <taxon>Spiralia</taxon>
        <taxon>Lophotrochozoa</taxon>
        <taxon>Mollusca</taxon>
        <taxon>Bivalvia</taxon>
        <taxon>Autobranchia</taxon>
        <taxon>Heteroconchia</taxon>
        <taxon>Palaeoheterodonta</taxon>
        <taxon>Unionida</taxon>
        <taxon>Unionoidea</taxon>
        <taxon>Unionidae</taxon>
        <taxon>Unioninae</taxon>
        <taxon>Sinanodonta</taxon>
    </lineage>
</organism>
<feature type="domain" description="EF-hand" evidence="3">
    <location>
        <begin position="45"/>
        <end position="80"/>
    </location>
</feature>
<keyword evidence="5" id="KW-1185">Reference proteome</keyword>
<dbReference type="SUPFAM" id="SSF47473">
    <property type="entry name" value="EF-hand"/>
    <property type="match status" value="1"/>
</dbReference>
<dbReference type="PANTHER" id="PTHR23048:SF0">
    <property type="entry name" value="CALMODULIN LIKE 3"/>
    <property type="match status" value="1"/>
</dbReference>
<dbReference type="InterPro" id="IPR018247">
    <property type="entry name" value="EF_Hand_1_Ca_BS"/>
</dbReference>
<dbReference type="PANTHER" id="PTHR23048">
    <property type="entry name" value="MYOSIN LIGHT CHAIN 1, 3"/>
    <property type="match status" value="1"/>
</dbReference>
<dbReference type="CDD" id="cd00051">
    <property type="entry name" value="EFh"/>
    <property type="match status" value="1"/>
</dbReference>
<dbReference type="Gene3D" id="1.10.238.10">
    <property type="entry name" value="EF-hand"/>
    <property type="match status" value="2"/>
</dbReference>
<dbReference type="PROSITE" id="PS50222">
    <property type="entry name" value="EF_HAND_2"/>
    <property type="match status" value="3"/>
</dbReference>
<keyword evidence="1" id="KW-0677">Repeat</keyword>
<accession>A0ABD3WLZ6</accession>
<dbReference type="AlphaFoldDB" id="A0ABD3WLZ6"/>
<comment type="caution">
    <text evidence="4">The sequence shown here is derived from an EMBL/GenBank/DDBJ whole genome shotgun (WGS) entry which is preliminary data.</text>
</comment>
<evidence type="ECO:0000256" key="1">
    <source>
        <dbReference type="ARBA" id="ARBA00022737"/>
    </source>
</evidence>
<proteinExistence type="predicted"/>
<feature type="domain" description="EF-hand" evidence="3">
    <location>
        <begin position="82"/>
        <end position="117"/>
    </location>
</feature>
<dbReference type="EMBL" id="JBJQND010000006">
    <property type="protein sequence ID" value="KAL3874516.1"/>
    <property type="molecule type" value="Genomic_DNA"/>
</dbReference>
<dbReference type="InterPro" id="IPR002048">
    <property type="entry name" value="EF_hand_dom"/>
</dbReference>
<dbReference type="SMART" id="SM00054">
    <property type="entry name" value="EFh"/>
    <property type="match status" value="4"/>
</dbReference>
<name>A0ABD3WLZ6_SINWO</name>
<reference evidence="4 5" key="1">
    <citation type="submission" date="2024-11" db="EMBL/GenBank/DDBJ databases">
        <title>Chromosome-level genome assembly of the freshwater bivalve Anodonta woodiana.</title>
        <authorList>
            <person name="Chen X."/>
        </authorList>
    </citation>
    <scope>NUCLEOTIDE SEQUENCE [LARGE SCALE GENOMIC DNA]</scope>
    <source>
        <strain evidence="4">MN2024</strain>
        <tissue evidence="4">Gills</tissue>
    </source>
</reference>
<evidence type="ECO:0000313" key="5">
    <source>
        <dbReference type="Proteomes" id="UP001634394"/>
    </source>
</evidence>
<evidence type="ECO:0000259" key="3">
    <source>
        <dbReference type="PROSITE" id="PS50222"/>
    </source>
</evidence>
<gene>
    <name evidence="4" type="ORF">ACJMK2_037522</name>
</gene>
<dbReference type="Proteomes" id="UP001634394">
    <property type="component" value="Unassembled WGS sequence"/>
</dbReference>
<feature type="domain" description="EF-hand" evidence="3">
    <location>
        <begin position="9"/>
        <end position="44"/>
    </location>
</feature>
<dbReference type="InterPro" id="IPR011992">
    <property type="entry name" value="EF-hand-dom_pair"/>
</dbReference>
<dbReference type="FunFam" id="1.10.238.10:FF:000178">
    <property type="entry name" value="Calmodulin-2 A"/>
    <property type="match status" value="1"/>
</dbReference>
<dbReference type="Pfam" id="PF13499">
    <property type="entry name" value="EF-hand_7"/>
    <property type="match status" value="2"/>
</dbReference>
<evidence type="ECO:0000313" key="4">
    <source>
        <dbReference type="EMBL" id="KAL3874516.1"/>
    </source>
</evidence>
<keyword evidence="2" id="KW-0106">Calcium</keyword>
<dbReference type="InterPro" id="IPR050230">
    <property type="entry name" value="CALM/Myosin/TropC-like"/>
</dbReference>